<dbReference type="AlphaFoldDB" id="A0AAE1JCY6"/>
<sequence>MARSERGRGRSNRVHPYPSQQPKEEQEQQSPSHFPWEILPQELKGLVLEHLEGLIKSGKARASVCAAVCKKWYGYFEPYIFRRLTLSKKRLGELESMVTGSRRRFVQHIWLRFERTVQPGVTPVNIRLDYDTLQFNATLFQLFEILSEWSERSVGQPGITLELTAFSAADPDHSMKDTVPDELKDVDLTVDSEPLNAIYKKAPSARRALTEYESGQQYEVRNFYIHRSHPSSRILRLPEVGLITNLIIRRQMHFSFFHYYVYQIMISLPNLEFITYEPLALKYWRTDYRPYCEDVRDIITQMPSSIRRLQVFDDSPDLWGDCTWERQANDIDGSLGRLVAEISQEKEPEVISMSFIIDAFDFFSDFQNPQMGRPRWKLGWLNLTSIVLTSSVISPERQDEIPLLLVSAAEAARHMPKLTIMELYYVTLNHGGIFAYVHDSAGSTLCWDSTWQWNFPPDVISEWKMAADAHGANVFEHEENLIEPTGKHGRGWNGDIISLLRTKTTVVHPITYGNMMDGRNFR</sequence>
<dbReference type="RefSeq" id="XP_062757545.1">
    <property type="nucleotide sequence ID" value="XM_062897861.1"/>
</dbReference>
<accession>A0AAE1JCY6</accession>
<feature type="domain" description="DUF6546" evidence="2">
    <location>
        <begin position="302"/>
        <end position="508"/>
    </location>
</feature>
<evidence type="ECO:0000313" key="4">
    <source>
        <dbReference type="Proteomes" id="UP001273209"/>
    </source>
</evidence>
<name>A0AAE1JCY6_9HYPO</name>
<proteinExistence type="predicted"/>
<comment type="caution">
    <text evidence="3">The sequence shown here is derived from an EMBL/GenBank/DDBJ whole genome shotgun (WGS) entry which is preliminary data.</text>
</comment>
<feature type="region of interest" description="Disordered" evidence="1">
    <location>
        <begin position="1"/>
        <end position="31"/>
    </location>
</feature>
<dbReference type="GeneID" id="87917766"/>
<dbReference type="EMBL" id="JAWRVG010000010">
    <property type="protein sequence ID" value="KAK4077862.1"/>
    <property type="molecule type" value="Genomic_DNA"/>
</dbReference>
<organism evidence="3 4">
    <name type="scientific">Trichoderma aggressivum f. europaeum</name>
    <dbReference type="NCBI Taxonomy" id="173218"/>
    <lineage>
        <taxon>Eukaryota</taxon>
        <taxon>Fungi</taxon>
        <taxon>Dikarya</taxon>
        <taxon>Ascomycota</taxon>
        <taxon>Pezizomycotina</taxon>
        <taxon>Sordariomycetes</taxon>
        <taxon>Hypocreomycetidae</taxon>
        <taxon>Hypocreales</taxon>
        <taxon>Hypocreaceae</taxon>
        <taxon>Trichoderma</taxon>
    </lineage>
</organism>
<dbReference type="Proteomes" id="UP001273209">
    <property type="component" value="Unassembled WGS sequence"/>
</dbReference>
<evidence type="ECO:0000313" key="3">
    <source>
        <dbReference type="EMBL" id="KAK4077862.1"/>
    </source>
</evidence>
<protein>
    <recommendedName>
        <fullName evidence="2">DUF6546 domain-containing protein</fullName>
    </recommendedName>
</protein>
<gene>
    <name evidence="3" type="ORF">Triagg1_3556</name>
</gene>
<dbReference type="InterPro" id="IPR046676">
    <property type="entry name" value="DUF6546"/>
</dbReference>
<reference evidence="3" key="1">
    <citation type="submission" date="2023-11" db="EMBL/GenBank/DDBJ databases">
        <title>The genome sequences of three competitors of mushroom-forming fungi.</title>
        <authorList>
            <person name="Beijen E."/>
            <person name="Ohm R.A."/>
        </authorList>
    </citation>
    <scope>NUCLEOTIDE SEQUENCE</scope>
    <source>
        <strain evidence="3">CBS 100526</strain>
    </source>
</reference>
<evidence type="ECO:0000256" key="1">
    <source>
        <dbReference type="SAM" id="MobiDB-lite"/>
    </source>
</evidence>
<evidence type="ECO:0000259" key="2">
    <source>
        <dbReference type="Pfam" id="PF20183"/>
    </source>
</evidence>
<dbReference type="Pfam" id="PF20183">
    <property type="entry name" value="DUF6546"/>
    <property type="match status" value="1"/>
</dbReference>
<keyword evidence="4" id="KW-1185">Reference proteome</keyword>